<dbReference type="RefSeq" id="XP_001418303.1">
    <property type="nucleotide sequence ID" value="XM_001418266.1"/>
</dbReference>
<name>A4RZB6_OSTLU</name>
<evidence type="ECO:0000256" key="2">
    <source>
        <dbReference type="ARBA" id="ARBA00022679"/>
    </source>
</evidence>
<dbReference type="Gramene" id="ABO96596">
    <property type="protein sequence ID" value="ABO96596"/>
    <property type="gene ID" value="OSTLU_87610"/>
</dbReference>
<dbReference type="InterPro" id="IPR018357">
    <property type="entry name" value="Hexapep_transf_CS"/>
</dbReference>
<dbReference type="InterPro" id="IPR051159">
    <property type="entry name" value="Hexapeptide_acetyltransf"/>
</dbReference>
<sequence length="235" mass="25305">MFAARAAAPRAPRATHASRASFARASLEKTPDFTAQKRKRVSFMPRLLDNNRAKHLTSDIQTWQRNVQRDISAVETVRFGDDCFVGEGTEIFAEPGRDVALGDGARVAARCFIHGPCAIGARASLNANAHIEGGAVGVTIGDDTRIGPRFSAFAFNHVFDDPETNIREQGVTSQGITIGKDVWIGASVCVTDGVHIGDHSVVGMGSVVTRDVEPYAVVAGNPARVIRYRKRPPPK</sequence>
<dbReference type="CDD" id="cd04647">
    <property type="entry name" value="LbH_MAT_like"/>
    <property type="match status" value="1"/>
</dbReference>
<feature type="region of interest" description="Disordered" evidence="3">
    <location>
        <begin position="1"/>
        <end position="21"/>
    </location>
</feature>
<evidence type="ECO:0000313" key="5">
    <source>
        <dbReference type="Proteomes" id="UP000001568"/>
    </source>
</evidence>
<dbReference type="Gene3D" id="2.160.10.10">
    <property type="entry name" value="Hexapeptide repeat proteins"/>
    <property type="match status" value="1"/>
</dbReference>
<protein>
    <submittedName>
        <fullName evidence="4">Uncharacterized protein</fullName>
    </submittedName>
</protein>
<proteinExistence type="inferred from homology"/>
<dbReference type="PROSITE" id="PS00101">
    <property type="entry name" value="HEXAPEP_TRANSFERASES"/>
    <property type="match status" value="1"/>
</dbReference>
<dbReference type="EMBL" id="CP000586">
    <property type="protein sequence ID" value="ABO96596.1"/>
    <property type="molecule type" value="Genomic_DNA"/>
</dbReference>
<dbReference type="eggNOG" id="KOG4750">
    <property type="taxonomic scope" value="Eukaryota"/>
</dbReference>
<dbReference type="OrthoDB" id="25818at2759"/>
<dbReference type="PANTHER" id="PTHR23416">
    <property type="entry name" value="SIALIC ACID SYNTHASE-RELATED"/>
    <property type="match status" value="1"/>
</dbReference>
<dbReference type="PANTHER" id="PTHR23416:SF23">
    <property type="entry name" value="ACETYLTRANSFERASE C18B11.09C-RELATED"/>
    <property type="match status" value="1"/>
</dbReference>
<evidence type="ECO:0000256" key="1">
    <source>
        <dbReference type="ARBA" id="ARBA00007274"/>
    </source>
</evidence>
<reference evidence="4 5" key="1">
    <citation type="journal article" date="2007" name="Proc. Natl. Acad. Sci. U.S.A.">
        <title>The tiny eukaryote Ostreococcus provides genomic insights into the paradox of plankton speciation.</title>
        <authorList>
            <person name="Palenik B."/>
            <person name="Grimwood J."/>
            <person name="Aerts A."/>
            <person name="Rouze P."/>
            <person name="Salamov A."/>
            <person name="Putnam N."/>
            <person name="Dupont C."/>
            <person name="Jorgensen R."/>
            <person name="Derelle E."/>
            <person name="Rombauts S."/>
            <person name="Zhou K."/>
            <person name="Otillar R."/>
            <person name="Merchant S.S."/>
            <person name="Podell S."/>
            <person name="Gaasterland T."/>
            <person name="Napoli C."/>
            <person name="Gendler K."/>
            <person name="Manuell A."/>
            <person name="Tai V."/>
            <person name="Vallon O."/>
            <person name="Piganeau G."/>
            <person name="Jancek S."/>
            <person name="Heijde M."/>
            <person name="Jabbari K."/>
            <person name="Bowler C."/>
            <person name="Lohr M."/>
            <person name="Robbens S."/>
            <person name="Werner G."/>
            <person name="Dubchak I."/>
            <person name="Pazour G.J."/>
            <person name="Ren Q."/>
            <person name="Paulsen I."/>
            <person name="Delwiche C."/>
            <person name="Schmutz J."/>
            <person name="Rokhsar D."/>
            <person name="Van de Peer Y."/>
            <person name="Moreau H."/>
            <person name="Grigoriev I.V."/>
        </authorList>
    </citation>
    <scope>NUCLEOTIDE SEQUENCE [LARGE SCALE GENOMIC DNA]</scope>
    <source>
        <strain evidence="4 5">CCE9901</strain>
    </source>
</reference>
<dbReference type="Pfam" id="PF14602">
    <property type="entry name" value="Hexapep_2"/>
    <property type="match status" value="2"/>
</dbReference>
<dbReference type="OMA" id="NHGCSLD"/>
<dbReference type="GO" id="GO:0008374">
    <property type="term" value="F:O-acyltransferase activity"/>
    <property type="evidence" value="ECO:0007669"/>
    <property type="project" value="TreeGrafter"/>
</dbReference>
<dbReference type="GO" id="GO:0005829">
    <property type="term" value="C:cytosol"/>
    <property type="evidence" value="ECO:0007669"/>
    <property type="project" value="TreeGrafter"/>
</dbReference>
<dbReference type="Proteomes" id="UP000001568">
    <property type="component" value="Chromosome 6"/>
</dbReference>
<comment type="similarity">
    <text evidence="1">Belongs to the transferase hexapeptide repeat family.</text>
</comment>
<evidence type="ECO:0000256" key="3">
    <source>
        <dbReference type="SAM" id="MobiDB-lite"/>
    </source>
</evidence>
<dbReference type="InterPro" id="IPR011004">
    <property type="entry name" value="Trimer_LpxA-like_sf"/>
</dbReference>
<accession>A4RZB6</accession>
<dbReference type="KEGG" id="olu:OSTLU_87610"/>
<keyword evidence="2" id="KW-0808">Transferase</keyword>
<dbReference type="SUPFAM" id="SSF51161">
    <property type="entry name" value="Trimeric LpxA-like enzymes"/>
    <property type="match status" value="1"/>
</dbReference>
<organism evidence="4 5">
    <name type="scientific">Ostreococcus lucimarinus (strain CCE9901)</name>
    <dbReference type="NCBI Taxonomy" id="436017"/>
    <lineage>
        <taxon>Eukaryota</taxon>
        <taxon>Viridiplantae</taxon>
        <taxon>Chlorophyta</taxon>
        <taxon>Mamiellophyceae</taxon>
        <taxon>Mamiellales</taxon>
        <taxon>Bathycoccaceae</taxon>
        <taxon>Ostreococcus</taxon>
    </lineage>
</organism>
<dbReference type="AlphaFoldDB" id="A4RZB6"/>
<dbReference type="HOGENOM" id="CLU_051638_7_1_1"/>
<keyword evidence="5" id="KW-1185">Reference proteome</keyword>
<dbReference type="GeneID" id="5002183"/>
<evidence type="ECO:0000313" key="4">
    <source>
        <dbReference type="EMBL" id="ABO96596.1"/>
    </source>
</evidence>
<dbReference type="InterPro" id="IPR001451">
    <property type="entry name" value="Hexapep"/>
</dbReference>
<gene>
    <name evidence="4" type="ORF">OSTLU_87610</name>
</gene>